<dbReference type="GO" id="GO:0045055">
    <property type="term" value="P:regulated exocytosis"/>
    <property type="evidence" value="ECO:0007669"/>
    <property type="project" value="TreeGrafter"/>
</dbReference>
<gene>
    <name evidence="9" type="ORF">MSPICULIGERA_LOCUS11491</name>
</gene>
<dbReference type="InterPro" id="IPR000008">
    <property type="entry name" value="C2_dom"/>
</dbReference>
<dbReference type="Gene3D" id="1.20.5.2440">
    <property type="match status" value="1"/>
</dbReference>
<dbReference type="SMART" id="SM00239">
    <property type="entry name" value="C2"/>
    <property type="match status" value="1"/>
</dbReference>
<dbReference type="GO" id="GO:0015031">
    <property type="term" value="P:protein transport"/>
    <property type="evidence" value="ECO:0007669"/>
    <property type="project" value="UniProtKB-KW"/>
</dbReference>
<dbReference type="SUPFAM" id="SSF144270">
    <property type="entry name" value="Eferin C-derminal domain-like"/>
    <property type="match status" value="1"/>
</dbReference>
<evidence type="ECO:0000313" key="9">
    <source>
        <dbReference type="EMBL" id="CAJ0573122.1"/>
    </source>
</evidence>
<evidence type="ECO:0000256" key="4">
    <source>
        <dbReference type="ARBA" id="ARBA00022753"/>
    </source>
</evidence>
<keyword evidence="4" id="KW-0967">Endosome</keyword>
<comment type="caution">
    <text evidence="9">The sequence shown here is derived from an EMBL/GenBank/DDBJ whole genome shotgun (WGS) entry which is preliminary data.</text>
</comment>
<dbReference type="InterPro" id="IPR019018">
    <property type="entry name" value="Rab-bd_FIP-RBD"/>
</dbReference>
<name>A0AA36CRZ9_9BILA</name>
<accession>A0AA36CRZ9</accession>
<dbReference type="InterPro" id="IPR037245">
    <property type="entry name" value="FIP-RBD_C_sf"/>
</dbReference>
<dbReference type="AlphaFoldDB" id="A0AA36CRZ9"/>
<dbReference type="Pfam" id="PF09457">
    <property type="entry name" value="RBD-FIP"/>
    <property type="match status" value="1"/>
</dbReference>
<evidence type="ECO:0000313" key="10">
    <source>
        <dbReference type="Proteomes" id="UP001177023"/>
    </source>
</evidence>
<comment type="subcellular location">
    <subcellularLocation>
        <location evidence="1">Recycling endosome</location>
    </subcellularLocation>
</comment>
<dbReference type="PANTHER" id="PTHR15746">
    <property type="entry name" value="RAB11-RELATED"/>
    <property type="match status" value="1"/>
</dbReference>
<evidence type="ECO:0000259" key="7">
    <source>
        <dbReference type="PROSITE" id="PS50004"/>
    </source>
</evidence>
<dbReference type="Proteomes" id="UP001177023">
    <property type="component" value="Unassembled WGS sequence"/>
</dbReference>
<reference evidence="9" key="1">
    <citation type="submission" date="2023-06" db="EMBL/GenBank/DDBJ databases">
        <authorList>
            <person name="Delattre M."/>
        </authorList>
    </citation>
    <scope>NUCLEOTIDE SEQUENCE</scope>
    <source>
        <strain evidence="9">AF72</strain>
    </source>
</reference>
<proteinExistence type="predicted"/>
<evidence type="ECO:0000256" key="3">
    <source>
        <dbReference type="ARBA" id="ARBA00022553"/>
    </source>
</evidence>
<feature type="domain" description="C2" evidence="7">
    <location>
        <begin position="1"/>
        <end position="105"/>
    </location>
</feature>
<dbReference type="Pfam" id="PF00168">
    <property type="entry name" value="C2"/>
    <property type="match status" value="1"/>
</dbReference>
<protein>
    <recommendedName>
        <fullName evidence="11">C2 domain-containing protein</fullName>
    </recommendedName>
</protein>
<dbReference type="EMBL" id="CATQJA010002614">
    <property type="protein sequence ID" value="CAJ0573122.1"/>
    <property type="molecule type" value="Genomic_DNA"/>
</dbReference>
<evidence type="ECO:0008006" key="11">
    <source>
        <dbReference type="Google" id="ProtNLM"/>
    </source>
</evidence>
<evidence type="ECO:0000256" key="1">
    <source>
        <dbReference type="ARBA" id="ARBA00004172"/>
    </source>
</evidence>
<feature type="compositionally biased region" description="Basic and acidic residues" evidence="6">
    <location>
        <begin position="206"/>
        <end position="223"/>
    </location>
</feature>
<dbReference type="GO" id="GO:0031267">
    <property type="term" value="F:small GTPase binding"/>
    <property type="evidence" value="ECO:0007669"/>
    <property type="project" value="InterPro"/>
</dbReference>
<feature type="domain" description="FIP-RBD" evidence="8">
    <location>
        <begin position="352"/>
        <end position="414"/>
    </location>
</feature>
<evidence type="ECO:0000259" key="8">
    <source>
        <dbReference type="PROSITE" id="PS51511"/>
    </source>
</evidence>
<feature type="compositionally biased region" description="Basic and acidic residues" evidence="6">
    <location>
        <begin position="278"/>
        <end position="296"/>
    </location>
</feature>
<dbReference type="Gene3D" id="2.60.40.150">
    <property type="entry name" value="C2 domain"/>
    <property type="match status" value="1"/>
</dbReference>
<keyword evidence="3" id="KW-0597">Phosphoprotein</keyword>
<feature type="compositionally biased region" description="Low complexity" evidence="6">
    <location>
        <begin position="243"/>
        <end position="269"/>
    </location>
</feature>
<dbReference type="SUPFAM" id="SSF49562">
    <property type="entry name" value="C2 domain (Calcium/lipid-binding domain, CaLB)"/>
    <property type="match status" value="1"/>
</dbReference>
<evidence type="ECO:0000256" key="6">
    <source>
        <dbReference type="SAM" id="MobiDB-lite"/>
    </source>
</evidence>
<dbReference type="GO" id="GO:0055037">
    <property type="term" value="C:recycling endosome"/>
    <property type="evidence" value="ECO:0007669"/>
    <property type="project" value="UniProtKB-SubCell"/>
</dbReference>
<sequence>MEPNTLLVSVLNARGLYLKGHATMDALVTVTMHGKGSLRSRAVTEHLQTEGDCRWDEHMEFKISDPAANLIICAQHKSRIGRNDVIGRVEIPLDQARGIRGEHWYPLRKKASEDKYRGEVQLRFEFRFEKSQLSVSNQSLNTIGHKESVMDKIKGKIKLGKLRHKNDPDGMSIASGVSGISAFSAVSKVSKSGTLSKLFGKKNKSKHDDDSTSHTSLGDERRSPMPGASHLEPPGQSNPPAAFQRSGSRRWQQSSFGRQPAATTITTPTLGSTPRVPALERKASEDSLGRSYRDHRLSNGSTYKELVFDAPPVSPPTIGVSSMSTAEPFVPPSSHHHHPRPPSVASSGIGSNHRNQNGSDDAHDNGRDNDLLARIDKLEMEIRVKDSRMRDMEEYMDGLLARVMEHCPELLSSTSANPMGLKSMKNNRRFYSTIGF</sequence>
<organism evidence="9 10">
    <name type="scientific">Mesorhabditis spiculigera</name>
    <dbReference type="NCBI Taxonomy" id="96644"/>
    <lineage>
        <taxon>Eukaryota</taxon>
        <taxon>Metazoa</taxon>
        <taxon>Ecdysozoa</taxon>
        <taxon>Nematoda</taxon>
        <taxon>Chromadorea</taxon>
        <taxon>Rhabditida</taxon>
        <taxon>Rhabditina</taxon>
        <taxon>Rhabditomorpha</taxon>
        <taxon>Rhabditoidea</taxon>
        <taxon>Rhabditidae</taxon>
        <taxon>Mesorhabditinae</taxon>
        <taxon>Mesorhabditis</taxon>
    </lineage>
</organism>
<dbReference type="PROSITE" id="PS50004">
    <property type="entry name" value="C2"/>
    <property type="match status" value="1"/>
</dbReference>
<feature type="region of interest" description="Disordered" evidence="6">
    <location>
        <begin position="199"/>
        <end position="296"/>
    </location>
</feature>
<keyword evidence="2" id="KW-0813">Transport</keyword>
<dbReference type="PROSITE" id="PS51511">
    <property type="entry name" value="FIP_RBD"/>
    <property type="match status" value="1"/>
</dbReference>
<dbReference type="InterPro" id="IPR037789">
    <property type="entry name" value="FIP_classI"/>
</dbReference>
<feature type="region of interest" description="Disordered" evidence="6">
    <location>
        <begin position="318"/>
        <end position="368"/>
    </location>
</feature>
<keyword evidence="5" id="KW-0653">Protein transport</keyword>
<dbReference type="PANTHER" id="PTHR15746:SF23">
    <property type="entry name" value="RAB11 INTERACTING PROTEIN, ISOFORM A"/>
    <property type="match status" value="1"/>
</dbReference>
<feature type="non-terminal residue" evidence="9">
    <location>
        <position position="1"/>
    </location>
</feature>
<dbReference type="InterPro" id="IPR035892">
    <property type="entry name" value="C2_domain_sf"/>
</dbReference>
<evidence type="ECO:0000256" key="2">
    <source>
        <dbReference type="ARBA" id="ARBA00022448"/>
    </source>
</evidence>
<feature type="compositionally biased region" description="Polar residues" evidence="6">
    <location>
        <begin position="348"/>
        <end position="359"/>
    </location>
</feature>
<evidence type="ECO:0000256" key="5">
    <source>
        <dbReference type="ARBA" id="ARBA00022927"/>
    </source>
</evidence>
<keyword evidence="10" id="KW-1185">Reference proteome</keyword>